<evidence type="ECO:0000313" key="2">
    <source>
        <dbReference type="Proteomes" id="UP000551878"/>
    </source>
</evidence>
<dbReference type="AlphaFoldDB" id="A0A840QQM9"/>
<comment type="caution">
    <text evidence="1">The sequence shown here is derived from an EMBL/GenBank/DDBJ whole genome shotgun (WGS) entry which is preliminary data.</text>
</comment>
<proteinExistence type="predicted"/>
<sequence length="243" mass="27204">MMLKANKGQVSYGESVGILLLETFTPFIPGDVGNATTYQFPVRFQRIEGFTFDKLLQKDPKMIDPILEAGHQLVKEGVKAITGDCGYLAMYQDQIADELNVPVFMSSLLQLPFMSSMLRKNEKIGIVCSHADYFEEDLLKNLGIKPSVSLCIEGMEDQVHFSQAAHEEKGQLDPKQIENEVVSVVQKMVKENPEVKMILLECSSLPPYAGSIQDAVGLPVFDYITMINYVHSTLVRKPYIGFM</sequence>
<name>A0A840QQM9_9BACI</name>
<evidence type="ECO:0000313" key="1">
    <source>
        <dbReference type="EMBL" id="MBB5173746.1"/>
    </source>
</evidence>
<accession>A0A840QQM9</accession>
<gene>
    <name evidence="1" type="ORF">HNQ41_001935</name>
</gene>
<organism evidence="1 2">
    <name type="scientific">Texcoconibacillus texcoconensis</name>
    <dbReference type="NCBI Taxonomy" id="1095777"/>
    <lineage>
        <taxon>Bacteria</taxon>
        <taxon>Bacillati</taxon>
        <taxon>Bacillota</taxon>
        <taxon>Bacilli</taxon>
        <taxon>Bacillales</taxon>
        <taxon>Bacillaceae</taxon>
        <taxon>Texcoconibacillus</taxon>
    </lineage>
</organism>
<keyword evidence="2" id="KW-1185">Reference proteome</keyword>
<dbReference type="EMBL" id="JACHHB010000007">
    <property type="protein sequence ID" value="MBB5173746.1"/>
    <property type="molecule type" value="Genomic_DNA"/>
</dbReference>
<protein>
    <submittedName>
        <fullName evidence="1">Asp/Glu/hydantoin racemase</fullName>
    </submittedName>
</protein>
<dbReference type="Proteomes" id="UP000551878">
    <property type="component" value="Unassembled WGS sequence"/>
</dbReference>
<dbReference type="NCBIfam" id="NF005679">
    <property type="entry name" value="PRK07475.1"/>
    <property type="match status" value="1"/>
</dbReference>
<reference evidence="1 2" key="1">
    <citation type="submission" date="2020-08" db="EMBL/GenBank/DDBJ databases">
        <title>Genomic Encyclopedia of Type Strains, Phase IV (KMG-IV): sequencing the most valuable type-strain genomes for metagenomic binning, comparative biology and taxonomic classification.</title>
        <authorList>
            <person name="Goeker M."/>
        </authorList>
    </citation>
    <scope>NUCLEOTIDE SEQUENCE [LARGE SCALE GENOMIC DNA]</scope>
    <source>
        <strain evidence="1 2">DSM 24696</strain>
    </source>
</reference>